<dbReference type="InterPro" id="IPR000330">
    <property type="entry name" value="SNF2_N"/>
</dbReference>
<dbReference type="SMART" id="SM00490">
    <property type="entry name" value="HELICc"/>
    <property type="match status" value="1"/>
</dbReference>
<reference evidence="7 8" key="1">
    <citation type="submission" date="2018-11" db="EMBL/GenBank/DDBJ databases">
        <title>Genomes From Bacteria Associated with the Canine Oral Cavity: a Test Case for Automated Genome-Based Taxonomic Assignment.</title>
        <authorList>
            <person name="Coil D.A."/>
            <person name="Jospin G."/>
            <person name="Darling A.E."/>
            <person name="Wallis C."/>
            <person name="Davis I.J."/>
            <person name="Harris S."/>
            <person name="Eisen J.A."/>
            <person name="Holcombe L.J."/>
            <person name="O'Flynn C."/>
        </authorList>
    </citation>
    <scope>NUCLEOTIDE SEQUENCE [LARGE SCALE GENOMIC DNA]</scope>
    <source>
        <strain evidence="7 8">OH770</strain>
    </source>
</reference>
<dbReference type="PROSITE" id="PS51194">
    <property type="entry name" value="HELICASE_CTER"/>
    <property type="match status" value="1"/>
</dbReference>
<dbReference type="AlphaFoldDB" id="A0A3P1SGR8"/>
<dbReference type="InterPro" id="IPR038718">
    <property type="entry name" value="SNF2-like_sf"/>
</dbReference>
<dbReference type="GO" id="GO:0008270">
    <property type="term" value="F:zinc ion binding"/>
    <property type="evidence" value="ECO:0007669"/>
    <property type="project" value="UniProtKB-KW"/>
</dbReference>
<dbReference type="Proteomes" id="UP000280444">
    <property type="component" value="Unassembled WGS sequence"/>
</dbReference>
<dbReference type="GO" id="GO:0016787">
    <property type="term" value="F:hydrolase activity"/>
    <property type="evidence" value="ECO:0007669"/>
    <property type="project" value="UniProtKB-KW"/>
</dbReference>
<feature type="compositionally biased region" description="Low complexity" evidence="3">
    <location>
        <begin position="638"/>
        <end position="653"/>
    </location>
</feature>
<evidence type="ECO:0000256" key="1">
    <source>
        <dbReference type="ARBA" id="ARBA00022801"/>
    </source>
</evidence>
<proteinExistence type="predicted"/>
<dbReference type="RefSeq" id="WP_165867009.1">
    <property type="nucleotide sequence ID" value="NZ_RQZF01000001.1"/>
</dbReference>
<dbReference type="PANTHER" id="PTHR45629">
    <property type="entry name" value="SNF2/RAD54 FAMILY MEMBER"/>
    <property type="match status" value="1"/>
</dbReference>
<feature type="domain" description="Helicase C-terminal" evidence="6">
    <location>
        <begin position="914"/>
        <end position="1060"/>
    </location>
</feature>
<evidence type="ECO:0000313" key="8">
    <source>
        <dbReference type="Proteomes" id="UP000280444"/>
    </source>
</evidence>
<dbReference type="Gene3D" id="3.40.50.300">
    <property type="entry name" value="P-loop containing nucleotide triphosphate hydrolases"/>
    <property type="match status" value="1"/>
</dbReference>
<protein>
    <submittedName>
        <fullName evidence="7">DEAD/DEAH box helicase</fullName>
    </submittedName>
</protein>
<keyword evidence="7" id="KW-0347">Helicase</keyword>
<feature type="region of interest" description="Disordered" evidence="3">
    <location>
        <begin position="638"/>
        <end position="658"/>
    </location>
</feature>
<dbReference type="Pfam" id="PF00271">
    <property type="entry name" value="Helicase_C"/>
    <property type="match status" value="1"/>
</dbReference>
<keyword evidence="1" id="KW-0378">Hydrolase</keyword>
<dbReference type="InterPro" id="IPR001650">
    <property type="entry name" value="Helicase_C-like"/>
</dbReference>
<dbReference type="CDD" id="cd18793">
    <property type="entry name" value="SF2_C_SNF"/>
    <property type="match status" value="1"/>
</dbReference>
<dbReference type="GO" id="GO:0005524">
    <property type="term" value="F:ATP binding"/>
    <property type="evidence" value="ECO:0007669"/>
    <property type="project" value="InterPro"/>
</dbReference>
<name>A0A3P1SGR8_9ACTO</name>
<evidence type="ECO:0000313" key="7">
    <source>
        <dbReference type="EMBL" id="RRC96140.1"/>
    </source>
</evidence>
<dbReference type="InterPro" id="IPR049730">
    <property type="entry name" value="SNF2/RAD54-like_C"/>
</dbReference>
<dbReference type="InterPro" id="IPR014001">
    <property type="entry name" value="Helicase_ATP-bd"/>
</dbReference>
<dbReference type="InterPro" id="IPR027417">
    <property type="entry name" value="P-loop_NTPase"/>
</dbReference>
<keyword evidence="7" id="KW-0067">ATP-binding</keyword>
<dbReference type="GO" id="GO:0004386">
    <property type="term" value="F:helicase activity"/>
    <property type="evidence" value="ECO:0007669"/>
    <property type="project" value="UniProtKB-KW"/>
</dbReference>
<evidence type="ECO:0000256" key="2">
    <source>
        <dbReference type="PROSITE-ProRule" id="PRU00325"/>
    </source>
</evidence>
<dbReference type="InterPro" id="IPR007527">
    <property type="entry name" value="Znf_SWIM"/>
</dbReference>
<evidence type="ECO:0000259" key="5">
    <source>
        <dbReference type="PROSITE" id="PS51192"/>
    </source>
</evidence>
<feature type="domain" description="SWIM-type" evidence="4">
    <location>
        <begin position="50"/>
        <end position="84"/>
    </location>
</feature>
<dbReference type="Gene3D" id="3.40.50.10810">
    <property type="entry name" value="Tandem AAA-ATPase domain"/>
    <property type="match status" value="1"/>
</dbReference>
<comment type="caution">
    <text evidence="7">The sequence shown here is derived from an EMBL/GenBank/DDBJ whole genome shotgun (WGS) entry which is preliminary data.</text>
</comment>
<evidence type="ECO:0000256" key="3">
    <source>
        <dbReference type="SAM" id="MobiDB-lite"/>
    </source>
</evidence>
<dbReference type="PROSITE" id="PS51192">
    <property type="entry name" value="HELICASE_ATP_BIND_1"/>
    <property type="match status" value="1"/>
</dbReference>
<evidence type="ECO:0000259" key="4">
    <source>
        <dbReference type="PROSITE" id="PS50966"/>
    </source>
</evidence>
<feature type="domain" description="Helicase ATP-binding" evidence="5">
    <location>
        <begin position="600"/>
        <end position="789"/>
    </location>
</feature>
<organism evidence="7 8">
    <name type="scientific">Schaalia canis</name>
    <dbReference type="NCBI Taxonomy" id="100469"/>
    <lineage>
        <taxon>Bacteria</taxon>
        <taxon>Bacillati</taxon>
        <taxon>Actinomycetota</taxon>
        <taxon>Actinomycetes</taxon>
        <taxon>Actinomycetales</taxon>
        <taxon>Actinomycetaceae</taxon>
        <taxon>Schaalia</taxon>
    </lineage>
</organism>
<dbReference type="GO" id="GO:0015616">
    <property type="term" value="F:DNA translocase activity"/>
    <property type="evidence" value="ECO:0007669"/>
    <property type="project" value="TreeGrafter"/>
</dbReference>
<evidence type="ECO:0000259" key="6">
    <source>
        <dbReference type="PROSITE" id="PS51194"/>
    </source>
</evidence>
<dbReference type="SUPFAM" id="SSF52540">
    <property type="entry name" value="P-loop containing nucleoside triphosphate hydrolases"/>
    <property type="match status" value="2"/>
</dbReference>
<keyword evidence="7" id="KW-0547">Nucleotide-binding</keyword>
<keyword evidence="2" id="KW-0863">Zinc-finger</keyword>
<keyword evidence="2" id="KW-0862">Zinc</keyword>
<dbReference type="PANTHER" id="PTHR45629:SF7">
    <property type="entry name" value="DNA EXCISION REPAIR PROTEIN ERCC-6-RELATED"/>
    <property type="match status" value="1"/>
</dbReference>
<keyword evidence="2" id="KW-0479">Metal-binding</keyword>
<accession>A0A3P1SGR8</accession>
<dbReference type="EMBL" id="RQZF01000001">
    <property type="protein sequence ID" value="RRC96140.1"/>
    <property type="molecule type" value="Genomic_DNA"/>
</dbReference>
<dbReference type="Pfam" id="PF00176">
    <property type="entry name" value="SNF2-rel_dom"/>
    <property type="match status" value="1"/>
</dbReference>
<gene>
    <name evidence="7" type="ORF">EII11_00210</name>
</gene>
<dbReference type="PROSITE" id="PS50966">
    <property type="entry name" value="ZF_SWIM"/>
    <property type="match status" value="1"/>
</dbReference>
<dbReference type="InterPro" id="IPR050496">
    <property type="entry name" value="SNF2_RAD54_helicase_repair"/>
</dbReference>
<dbReference type="SMART" id="SM00487">
    <property type="entry name" value="DEXDc"/>
    <property type="match status" value="1"/>
</dbReference>
<sequence>MRLSDEDLKAQVGSVQWGHGQRAFHQGRVSSCEWDGDAVAGRIRADGLAYRAVLAAHDGRLRSQCACLLEGDCQHTVALFLRARETAIAQEQRLQVNVQHWREELDLLLGGSGASGDSLALYIEVRAPGEEIWLTPMRPGQTRRWVTKRASWTDLTSTQWASVTDGLNPTHVAAFRDGYRMSRRGRQWFSPGEVSLSSIGEEAFSWLRRLQSMGVTLLCDTHEWQEIVLEHKGPSSFYSLKRTTEGITLRPQLRPAPPSHAVGFHDPDTGLFIMEGGCRLRSQDSNAEACLEELPILNIPHSDEAEFWAYHLESLKARYDVEVDSDAAVEAPRVCLNVATSSKEKIHVTWGLTYVTPQGPTTVPLDPDFLREGVIDPRVPPLLEHVRRSICASDTEQLLNMSTEKVAQHTRAWEPLALPAWRAPELLDMSDSLSEHPHIVWQIAPEIAELVVSDTPLELAIDLQATRDNDWFDLQATLSVGNEKVPFERVLRAVAAGEEYLHVNGTWVRIESERIEELRDLLAQAALIHPTSTGKARLQPWHVSLWESICGLSHHATASQQWTERIQSLPGRGSIDPLPLAGIDAHLLRSYQRAGHEWLTGLMRSNMGGILADDMGLGKTLQILAAIASYKQHQLTLSTTHSTTPSTQPETTPYSNAGKDARTLPILVVAPTSVVGIWEAESRRWFPHLKIETVTTTQKKALHALTHIREKADIVVTSYAVARLDASLWAEHPWGGLIIDEAQMVKNPRTAAHKALADLTTPWCIAVTGTPIENSLTDIWAISRLTCPGLLPRWTDFNEGMRRPIEQERSTRHLQRFHSLVSPFILRRTKEDVAADLPERSDFLLEIPLTVEHRRLYERHLTRERAHVLGILRHGRANRMEVLAAMTRLRQLALDPALVDREHADISSAKTDFLVEQLEQIVPGGHQVLVFSQFTSYLARIARALAGAGISFVQLDGTTRHRQAIINTFREGKASVFLISLKAGGTGLTLTEADYVYVMDPWWNPAAEEQAIDRAHRIGQDKKVTVYRLVAQSTIEHKVIALQERKRALVDAVMSEESFGQNQLKVEDIRALFDSVW</sequence>
<keyword evidence="8" id="KW-1185">Reference proteome</keyword>